<feature type="compositionally biased region" description="Polar residues" evidence="1">
    <location>
        <begin position="52"/>
        <end position="72"/>
    </location>
</feature>
<gene>
    <name evidence="2" type="ORF">NC653_003197</name>
</gene>
<dbReference type="AlphaFoldDB" id="A0AAD6WIU9"/>
<proteinExistence type="predicted"/>
<name>A0AAD6WIU9_9ROSI</name>
<comment type="caution">
    <text evidence="2">The sequence shown here is derived from an EMBL/GenBank/DDBJ whole genome shotgun (WGS) entry which is preliminary data.</text>
</comment>
<evidence type="ECO:0000313" key="2">
    <source>
        <dbReference type="EMBL" id="KAJ7013446.1"/>
    </source>
</evidence>
<evidence type="ECO:0000313" key="3">
    <source>
        <dbReference type="Proteomes" id="UP001164929"/>
    </source>
</evidence>
<evidence type="ECO:0000256" key="1">
    <source>
        <dbReference type="SAM" id="MobiDB-lite"/>
    </source>
</evidence>
<accession>A0AAD6WIU9</accession>
<reference evidence="2 3" key="1">
    <citation type="journal article" date="2023" name="Mol. Ecol. Resour.">
        <title>Chromosome-level genome assembly of a triploid poplar Populus alba 'Berolinensis'.</title>
        <authorList>
            <person name="Chen S."/>
            <person name="Yu Y."/>
            <person name="Wang X."/>
            <person name="Wang S."/>
            <person name="Zhang T."/>
            <person name="Zhou Y."/>
            <person name="He R."/>
            <person name="Meng N."/>
            <person name="Wang Y."/>
            <person name="Liu W."/>
            <person name="Liu Z."/>
            <person name="Liu J."/>
            <person name="Guo Q."/>
            <person name="Huang H."/>
            <person name="Sederoff R.R."/>
            <person name="Wang G."/>
            <person name="Qu G."/>
            <person name="Chen S."/>
        </authorList>
    </citation>
    <scope>NUCLEOTIDE SEQUENCE [LARGE SCALE GENOMIC DNA]</scope>
    <source>
        <strain evidence="2">SC-2020</strain>
    </source>
</reference>
<sequence length="112" mass="12641">MNCLYVISIRPYLSKRLSLISHNSSSWKLELELPHNEQIKPCEMIRKGGGNLESSNKAKGNQVSGSAESGSKSRNEVGAFLLVSLKFQARQCWWRSSWADDLLMPWSSLNLD</sequence>
<dbReference type="EMBL" id="JAQIZT010000001">
    <property type="protein sequence ID" value="KAJ7013446.1"/>
    <property type="molecule type" value="Genomic_DNA"/>
</dbReference>
<dbReference type="Proteomes" id="UP001164929">
    <property type="component" value="Chromosome 1"/>
</dbReference>
<keyword evidence="3" id="KW-1185">Reference proteome</keyword>
<organism evidence="2 3">
    <name type="scientific">Populus alba x Populus x berolinensis</name>
    <dbReference type="NCBI Taxonomy" id="444605"/>
    <lineage>
        <taxon>Eukaryota</taxon>
        <taxon>Viridiplantae</taxon>
        <taxon>Streptophyta</taxon>
        <taxon>Embryophyta</taxon>
        <taxon>Tracheophyta</taxon>
        <taxon>Spermatophyta</taxon>
        <taxon>Magnoliopsida</taxon>
        <taxon>eudicotyledons</taxon>
        <taxon>Gunneridae</taxon>
        <taxon>Pentapetalae</taxon>
        <taxon>rosids</taxon>
        <taxon>fabids</taxon>
        <taxon>Malpighiales</taxon>
        <taxon>Salicaceae</taxon>
        <taxon>Saliceae</taxon>
        <taxon>Populus</taxon>
    </lineage>
</organism>
<protein>
    <submittedName>
        <fullName evidence="2">Uncharacterized protein</fullName>
    </submittedName>
</protein>
<feature type="region of interest" description="Disordered" evidence="1">
    <location>
        <begin position="46"/>
        <end position="72"/>
    </location>
</feature>